<dbReference type="GO" id="GO:0005886">
    <property type="term" value="C:plasma membrane"/>
    <property type="evidence" value="ECO:0007669"/>
    <property type="project" value="UniProtKB-SubCell"/>
</dbReference>
<evidence type="ECO:0000256" key="2">
    <source>
        <dbReference type="ARBA" id="ARBA00004609"/>
    </source>
</evidence>
<dbReference type="SUPFAM" id="SSF118251">
    <property type="entry name" value="Variant surface glycoprotein MITAT 1.2, VSG 221, C-terminal domain"/>
    <property type="match status" value="1"/>
</dbReference>
<dbReference type="VEuPathDB" id="TriTrypDB:Tb427_000839700"/>
<protein>
    <submittedName>
        <fullName evidence="10">Variant surface glycoprotein</fullName>
    </submittedName>
</protein>
<organism evidence="10">
    <name type="scientific">Trypanosoma brucei</name>
    <dbReference type="NCBI Taxonomy" id="5691"/>
    <lineage>
        <taxon>Eukaryota</taxon>
        <taxon>Discoba</taxon>
        <taxon>Euglenozoa</taxon>
        <taxon>Kinetoplastea</taxon>
        <taxon>Metakinetoplastina</taxon>
        <taxon>Trypanosomatida</taxon>
        <taxon>Trypanosomatidae</taxon>
        <taxon>Trypanosoma</taxon>
    </lineage>
</organism>
<feature type="signal peptide" evidence="9">
    <location>
        <begin position="1"/>
        <end position="31"/>
    </location>
</feature>
<feature type="region of interest" description="Disordered" evidence="8">
    <location>
        <begin position="225"/>
        <end position="249"/>
    </location>
</feature>
<dbReference type="SUPFAM" id="SSF58087">
    <property type="entry name" value="Variant surface glycoprotein (N-terminal domain)"/>
    <property type="match status" value="1"/>
</dbReference>
<reference evidence="10" key="1">
    <citation type="submission" date="2016-12" db="EMBL/GenBank/DDBJ databases">
        <title>Extending the VSGnome of Trypanosoma brucei strain TREU927.</title>
        <authorList>
            <person name="Cross G.A."/>
        </authorList>
    </citation>
    <scope>NUCLEOTIDE SEQUENCE</scope>
    <source>
        <strain evidence="10">Tb927.99.213</strain>
    </source>
</reference>
<evidence type="ECO:0000256" key="6">
    <source>
        <dbReference type="ARBA" id="ARBA00023180"/>
    </source>
</evidence>
<evidence type="ECO:0000256" key="9">
    <source>
        <dbReference type="SAM" id="SignalP"/>
    </source>
</evidence>
<keyword evidence="6" id="KW-0325">Glycoprotein</keyword>
<proteinExistence type="predicted"/>
<keyword evidence="5" id="KW-0472">Membrane</keyword>
<name>A0A1V0FXV5_9TRYP</name>
<keyword evidence="4" id="KW-0336">GPI-anchor</keyword>
<keyword evidence="3" id="KW-1003">Cell membrane</keyword>
<keyword evidence="7" id="KW-0449">Lipoprotein</keyword>
<dbReference type="VEuPathDB" id="TriTrypDB:Tb11.v5.0978"/>
<sequence length="500" mass="53450">MRRQPSLAVSSNKFIAILATLTLLGGMQVKGDEPVGNAAKAVKTSCDEIVYLQQIKDKLRHEIAKALKHQQKLEAENIQFRIAAASATEAKQRQAYQILAAIGEIKAQRQAKTIAESDDQLNRLRDKFLAREFQVKTAKRIHKKGARSKKTATHGTPSANYFGSSTKTCTITIEAEKQEYTACKAQESSPQTLGAGYSELKNEKTLRLLKDGFFEARQMTLAAHAKGDEASASTQSNSKDCTDAGGDNSGATHGIGATLTLSNDGMEDPEAIGIFSGPGSTTCADTDPDANNEIVTGKGLAYALCKNRHYHITTELDVGEATVETLKTDPDAQAIATQIQNTGKTKDIKTADAEATAAILKSIFGSGDNDIKDKFITPLSNKDIIYKAGGADAKKSISAIAEGGEGAVALAYFYSLKTQAVTSEVKCEQKQIVDPQTGEKCKGKAQGECKDEDGCEFKGEKCQAKEGVKAEGNDAKTTNTTGSNSFVINKAPLLLAFLLF</sequence>
<evidence type="ECO:0000256" key="3">
    <source>
        <dbReference type="ARBA" id="ARBA00022475"/>
    </source>
</evidence>
<evidence type="ECO:0000256" key="5">
    <source>
        <dbReference type="ARBA" id="ARBA00023136"/>
    </source>
</evidence>
<evidence type="ECO:0000256" key="1">
    <source>
        <dbReference type="ARBA" id="ARBA00002523"/>
    </source>
</evidence>
<accession>A0A1V0FXV5</accession>
<evidence type="ECO:0000256" key="4">
    <source>
        <dbReference type="ARBA" id="ARBA00022622"/>
    </source>
</evidence>
<dbReference type="VEuPathDB" id="TriTrypDB:Tb1125.Tb11.v5.0978"/>
<evidence type="ECO:0000256" key="8">
    <source>
        <dbReference type="SAM" id="MobiDB-lite"/>
    </source>
</evidence>
<dbReference type="AlphaFoldDB" id="A0A1V0FXV5"/>
<evidence type="ECO:0000313" key="10">
    <source>
        <dbReference type="EMBL" id="ARB50581.1"/>
    </source>
</evidence>
<dbReference type="EMBL" id="KY404330">
    <property type="protein sequence ID" value="ARB50581.1"/>
    <property type="molecule type" value="Genomic_DNA"/>
</dbReference>
<comment type="subcellular location">
    <subcellularLocation>
        <location evidence="2">Cell membrane</location>
        <topology evidence="2">Lipid-anchor</topology>
        <topology evidence="2">GPI-anchor</topology>
    </subcellularLocation>
</comment>
<feature type="chain" id="PRO_5011984850" evidence="9">
    <location>
        <begin position="32"/>
        <end position="500"/>
    </location>
</feature>
<dbReference type="GO" id="GO:0098552">
    <property type="term" value="C:side of membrane"/>
    <property type="evidence" value="ECO:0007669"/>
    <property type="project" value="UniProtKB-KW"/>
</dbReference>
<dbReference type="InterPro" id="IPR027446">
    <property type="entry name" value="VSG_C_dom_sf"/>
</dbReference>
<comment type="function">
    <text evidence="1">VSG forms a coat on the surface of the parasite. The trypanosome evades the immune response of the host by expressing a series of antigenically distinct VSGs from an estimated 1000 VSG genes.</text>
</comment>
<keyword evidence="9" id="KW-0732">Signal</keyword>
<evidence type="ECO:0000256" key="7">
    <source>
        <dbReference type="ARBA" id="ARBA00023288"/>
    </source>
</evidence>